<organism evidence="7 8">
    <name type="scientific">Lacticaseibacillus zeae</name>
    <name type="common">Lactobacillus zeae</name>
    <dbReference type="NCBI Taxonomy" id="57037"/>
    <lineage>
        <taxon>Bacteria</taxon>
        <taxon>Bacillati</taxon>
        <taxon>Bacillota</taxon>
        <taxon>Bacilli</taxon>
        <taxon>Lactobacillales</taxon>
        <taxon>Lactobacillaceae</taxon>
        <taxon>Lacticaseibacillus</taxon>
    </lineage>
</organism>
<dbReference type="Proteomes" id="UP000309885">
    <property type="component" value="Unassembled WGS sequence"/>
</dbReference>
<dbReference type="InterPro" id="IPR030678">
    <property type="entry name" value="Peptide/Ni-bd"/>
</dbReference>
<dbReference type="PANTHER" id="PTHR30290">
    <property type="entry name" value="PERIPLASMIC BINDING COMPONENT OF ABC TRANSPORTER"/>
    <property type="match status" value="1"/>
</dbReference>
<dbReference type="Gene3D" id="3.40.190.10">
    <property type="entry name" value="Periplasmic binding protein-like II"/>
    <property type="match status" value="1"/>
</dbReference>
<dbReference type="FunFam" id="3.90.76.10:FF:000001">
    <property type="entry name" value="Oligopeptide ABC transporter substrate-binding protein"/>
    <property type="match status" value="1"/>
</dbReference>
<name>A0A5R8LNL5_LACZE</name>
<dbReference type="PANTHER" id="PTHR30290:SF10">
    <property type="entry name" value="PERIPLASMIC OLIGOPEPTIDE-BINDING PROTEIN-RELATED"/>
    <property type="match status" value="1"/>
</dbReference>
<evidence type="ECO:0000256" key="1">
    <source>
        <dbReference type="ARBA" id="ARBA00004196"/>
    </source>
</evidence>
<evidence type="ECO:0000256" key="5">
    <source>
        <dbReference type="ARBA" id="ARBA00022856"/>
    </source>
</evidence>
<evidence type="ECO:0000313" key="7">
    <source>
        <dbReference type="EMBL" id="TLF38822.1"/>
    </source>
</evidence>
<feature type="domain" description="Solute-binding protein family 5" evidence="6">
    <location>
        <begin position="91"/>
        <end position="481"/>
    </location>
</feature>
<accession>A0A5R8LNL5</accession>
<comment type="caution">
    <text evidence="7">The sequence shown here is derived from an EMBL/GenBank/DDBJ whole genome shotgun (WGS) entry which is preliminary data.</text>
</comment>
<dbReference type="GO" id="GO:0015833">
    <property type="term" value="P:peptide transport"/>
    <property type="evidence" value="ECO:0007669"/>
    <property type="project" value="UniProtKB-KW"/>
</dbReference>
<evidence type="ECO:0000256" key="4">
    <source>
        <dbReference type="ARBA" id="ARBA00022729"/>
    </source>
</evidence>
<gene>
    <name evidence="7" type="ORF">FEI15_09140</name>
</gene>
<dbReference type="PIRSF" id="PIRSF002741">
    <property type="entry name" value="MppA"/>
    <property type="match status" value="1"/>
</dbReference>
<dbReference type="InterPro" id="IPR000914">
    <property type="entry name" value="SBP_5_dom"/>
</dbReference>
<dbReference type="GO" id="GO:1904680">
    <property type="term" value="F:peptide transmembrane transporter activity"/>
    <property type="evidence" value="ECO:0007669"/>
    <property type="project" value="TreeGrafter"/>
</dbReference>
<proteinExistence type="inferred from homology"/>
<evidence type="ECO:0000256" key="3">
    <source>
        <dbReference type="ARBA" id="ARBA00022448"/>
    </source>
</evidence>
<keyword evidence="5" id="KW-0571">Peptide transport</keyword>
<sequence>MVSSLNLYLIRKRGDYMLKRLAKIASAFSITLLLAGCGQQSSSKTSGNNTYKTMTSDIIATMDPAQFTDAVSGQTLTDTMAGLYRYKENKLTSDLAVKTDVSADQKTYTFHLRHGSKWSDGTDVTAADFVFAWQRVVDPATKSPYAFIMSGIKNADAITAGKMAASQLGVKAPDKYTFVVSLDQPIPYFKSMTCLQTFDPVEKKAVEKYGKNFAKTSAQLTFNGPFILKNWKGTDDSWVEVKNPNYWNAKNVHLKKITYQAVKENSTAMNLYKSGKLDDVSVTGQTAEAAKGQSGYHVIKQPWETYLRMNSQAVPAFGNTKVRQALSMAINRKAFINKVLGDGSTPATSAVTTNLFYNAKTGADFAKESLKGGYAQYTTYNLKKARQLFKQGMAEVGQKTLNFTFLANDTPAAKETAEYLQGTFQNLSTTGIKVKMTIKTVPQKSWLQMGTAHQYGMMASIWGPDYPDAENFLTRYTSSVSNFSGSWSNQEYDQYMANAAGKDATKPQARWNDLLKANRLITKEQGIIPLYQWGTVHLTKPSVKGVEYTPNSLFQYIGATNK</sequence>
<evidence type="ECO:0000259" key="6">
    <source>
        <dbReference type="Pfam" id="PF00496"/>
    </source>
</evidence>
<dbReference type="GO" id="GO:0043190">
    <property type="term" value="C:ATP-binding cassette (ABC) transporter complex"/>
    <property type="evidence" value="ECO:0007669"/>
    <property type="project" value="InterPro"/>
</dbReference>
<dbReference type="CDD" id="cd08504">
    <property type="entry name" value="PBP2_OppA"/>
    <property type="match status" value="1"/>
</dbReference>
<comment type="subcellular location">
    <subcellularLocation>
        <location evidence="1">Cell envelope</location>
    </subcellularLocation>
</comment>
<dbReference type="Gene3D" id="3.10.105.10">
    <property type="entry name" value="Dipeptide-binding Protein, Domain 3"/>
    <property type="match status" value="1"/>
</dbReference>
<keyword evidence="3" id="KW-0813">Transport</keyword>
<keyword evidence="5" id="KW-0653">Protein transport</keyword>
<dbReference type="InterPro" id="IPR039424">
    <property type="entry name" value="SBP_5"/>
</dbReference>
<dbReference type="Gene3D" id="3.90.76.10">
    <property type="entry name" value="Dipeptide-binding Protein, Domain 1"/>
    <property type="match status" value="1"/>
</dbReference>
<protein>
    <submittedName>
        <fullName evidence="7">Peptide ABC transporter substrate-binding protein</fullName>
    </submittedName>
</protein>
<comment type="similarity">
    <text evidence="2">Belongs to the bacterial solute-binding protein 5 family.</text>
</comment>
<dbReference type="EMBL" id="VBWO01000008">
    <property type="protein sequence ID" value="TLF38822.1"/>
    <property type="molecule type" value="Genomic_DNA"/>
</dbReference>
<dbReference type="Pfam" id="PF00496">
    <property type="entry name" value="SBP_bac_5"/>
    <property type="match status" value="1"/>
</dbReference>
<dbReference type="GO" id="GO:0030313">
    <property type="term" value="C:cell envelope"/>
    <property type="evidence" value="ECO:0007669"/>
    <property type="project" value="UniProtKB-SubCell"/>
</dbReference>
<evidence type="ECO:0000256" key="2">
    <source>
        <dbReference type="ARBA" id="ARBA00005695"/>
    </source>
</evidence>
<dbReference type="GO" id="GO:0042597">
    <property type="term" value="C:periplasmic space"/>
    <property type="evidence" value="ECO:0007669"/>
    <property type="project" value="UniProtKB-ARBA"/>
</dbReference>
<dbReference type="SUPFAM" id="SSF53850">
    <property type="entry name" value="Periplasmic binding protein-like II"/>
    <property type="match status" value="1"/>
</dbReference>
<keyword evidence="4" id="KW-0732">Signal</keyword>
<dbReference type="AlphaFoldDB" id="A0A5R8LNL5"/>
<reference evidence="7 8" key="1">
    <citation type="submission" date="2019-05" db="EMBL/GenBank/DDBJ databases">
        <title>Genome-based reclassification of Lactobacillus casei as Lactobacillus casei subsp. casei. subsp.nov., description of Lactobacillus casei subsp. zeae subsp. nov., and emended description of Lactobacillus casei.</title>
        <authorList>
            <person name="Huang C.-H."/>
        </authorList>
    </citation>
    <scope>NUCLEOTIDE SEQUENCE [LARGE SCALE GENOMIC DNA]</scope>
    <source>
        <strain evidence="7 8">CRBIP24.44</strain>
    </source>
</reference>
<evidence type="ECO:0000313" key="8">
    <source>
        <dbReference type="Proteomes" id="UP000309885"/>
    </source>
</evidence>